<evidence type="ECO:0000256" key="8">
    <source>
        <dbReference type="ARBA" id="ARBA00023242"/>
    </source>
</evidence>
<dbReference type="GO" id="GO:0010833">
    <property type="term" value="P:telomere maintenance via telomere lengthening"/>
    <property type="evidence" value="ECO:0000318"/>
    <property type="project" value="GO_Central"/>
</dbReference>
<feature type="region of interest" description="Disordered" evidence="9">
    <location>
        <begin position="803"/>
        <end position="840"/>
    </location>
</feature>
<dbReference type="OrthoDB" id="2314520at2759"/>
<dbReference type="GO" id="GO:0045740">
    <property type="term" value="P:positive regulation of DNA replication"/>
    <property type="evidence" value="ECO:0000318"/>
    <property type="project" value="GO_Central"/>
</dbReference>
<feature type="compositionally biased region" description="Polar residues" evidence="9">
    <location>
        <begin position="805"/>
        <end position="828"/>
    </location>
</feature>
<reference evidence="10" key="1">
    <citation type="journal article" date="2020" name="Nat. Ecol. Evol.">
        <title>Deeply conserved synteny resolves early events in vertebrate evolution.</title>
        <authorList>
            <person name="Simakov O."/>
            <person name="Marletaz F."/>
            <person name="Yue J.X."/>
            <person name="O'Connell B."/>
            <person name="Jenkins J."/>
            <person name="Brandt A."/>
            <person name="Calef R."/>
            <person name="Tung C.H."/>
            <person name="Huang T.K."/>
            <person name="Schmutz J."/>
            <person name="Satoh N."/>
            <person name="Yu J.K."/>
            <person name="Putnam N.H."/>
            <person name="Green R.E."/>
            <person name="Rokhsar D.S."/>
        </authorList>
    </citation>
    <scope>NUCLEOTIDE SEQUENCE [LARGE SCALE GENOMIC DNA]</scope>
    <source>
        <strain evidence="10">S238N-H82</strain>
    </source>
</reference>
<keyword evidence="8" id="KW-0539">Nucleus</keyword>
<sequence>MDELLATVEIRTGRKISEVEKDWLRDLYCHVEKNIVESSSCSISYLTLALTVVDQVFSITPEMELPLSYRFISVQQLVQRQHQACCSHLPTANQTGHNKDSTPANSKTDISARPLGHIRALLLGRLTSGPNRLSVGKNNRVGQLYIEDNTGAVLCETATLKTDVFEELVFLPSWNYIPFSPHRQGNRGYLEITVPPCQLINTTKVKEQDSTVLVPAAANFLNNRKGLVLETKVISIQGQVTGLTTILRVKEVVFFMFKLSSTTEKQHVPVIIKGANLIHLYHLLEPSQEYVITSLKPTTLFKNSADKKNVYCSTAVTRFLPQFDGSQAVPTPLSVPSAHAVPAGVDGGAAETQSCSHGGEVRQNFHSYQGTITACVNSDIGIYQLDGKVRLHLGYQLHVNEGRGLRVGACVAVYNAHLVKEHIEGDPVTTLCCCTASCVIIQSFSTRNSPYKPPSSHSAALYHLIYHLNPNLYELHFLLTAVHQLRQKFTSLVISGVVTSLFQQPSPVTSRLVLPQRQRNIYTEFLSERHCCAPLAGLSSMTKMPLFRVPTVHELLELVQQQAEIEQNWTGTSSLTPSEPNNTLCWTYLVLQPEHFNPPLLLVGQLTSSRLSGELQLQDKTGRVTCLISQTTEAPSYPHLCTDACQSSVDSAINSCPFVHPWNLDWLIRLDRYRLVVERFKPSGNDNLMLSQSDNMVPMTGYEIRISVQFSMCDVVNLYKGKQPGRMKYRQAKRRADEACDNTAVGQPVKKGGTGNPSSHNERKVIDAEVPEACKVEYKDPAAQSVSRYGHIEQCRSHREITCSAPRTGQKPSSSKHGSMLCQPSFSGDSKDDSRQSHQDMEPQCYVSQKFFLVHKDYPVLQQSADRTATLGFYCSGLFLGNAVVREESLRKKHEANAPEGGSMMEAIKEVAVLFIGDAVQWYTVLHEGCVYHLVCLNSTDPAVFATKVNSAALTRAVGATSCRTCVVLPTGVLVEQLSKLWKDLCASRLDPILTVEDLCKTKPSRHSTLVSFSCFLVSCKFDVKHPIDGSSKPLSSTSSHNELDSAMTGHCLKLLVQDLNSPLYTMTIYANFLADPFPHGLLPGAVLTFRRLEVRISKKSKMYCLFNKSSGVRVEALSHMDTKKSLVTGHTAPTSVDNLNKIPKVCLGLLINSEESQQVMVKLVCQVVCVKYLYMQYTCSSCGQIFSNGQCQNRPCLSISSDMGHFTAKASFLVDDGTGTAHVHCRQDVIGGVLGLTDDHWSILKRQAQRRGRLALRDSWSNNEWIPDGEGCESPVESLLTSLCESPLVRRPVQLYCQVTSTVHMSDANSAGKDCPVKTLEVGGVQYLTHVHPAVHLHCLKLEPVE</sequence>
<dbReference type="GeneID" id="118409042"/>
<evidence type="ECO:0000256" key="3">
    <source>
        <dbReference type="ARBA" id="ARBA00006332"/>
    </source>
</evidence>
<dbReference type="GO" id="GO:0042162">
    <property type="term" value="F:telomeric DNA binding"/>
    <property type="evidence" value="ECO:0000318"/>
    <property type="project" value="GO_Central"/>
</dbReference>
<dbReference type="PANTHER" id="PTHR14865">
    <property type="entry name" value="CST COMPLEX SUBUNIT CTC1"/>
    <property type="match status" value="1"/>
</dbReference>
<dbReference type="Proteomes" id="UP000001554">
    <property type="component" value="Chromosome 2"/>
</dbReference>
<evidence type="ECO:0000256" key="4">
    <source>
        <dbReference type="ARBA" id="ARBA00016175"/>
    </source>
</evidence>
<feature type="region of interest" description="Disordered" evidence="9">
    <location>
        <begin position="90"/>
        <end position="109"/>
    </location>
</feature>
<feature type="region of interest" description="Disordered" evidence="9">
    <location>
        <begin position="734"/>
        <end position="762"/>
    </location>
</feature>
<evidence type="ECO:0000256" key="9">
    <source>
        <dbReference type="SAM" id="MobiDB-lite"/>
    </source>
</evidence>
<evidence type="ECO:0000256" key="5">
    <source>
        <dbReference type="ARBA" id="ARBA00022454"/>
    </source>
</evidence>
<gene>
    <name evidence="11" type="primary">LOC118409042</name>
</gene>
<accession>A0A9J7HV31</accession>
<keyword evidence="6" id="KW-0779">Telomere</keyword>
<name>A0A9J7HV31_BRAFL</name>
<evidence type="ECO:0000256" key="6">
    <source>
        <dbReference type="ARBA" id="ARBA00022895"/>
    </source>
</evidence>
<dbReference type="PANTHER" id="PTHR14865:SF2">
    <property type="entry name" value="CST COMPLEX SUBUNIT CTC1"/>
    <property type="match status" value="1"/>
</dbReference>
<feature type="compositionally biased region" description="Basic and acidic residues" evidence="9">
    <location>
        <begin position="829"/>
        <end position="840"/>
    </location>
</feature>
<dbReference type="InterPro" id="IPR029156">
    <property type="entry name" value="CTC1"/>
</dbReference>
<evidence type="ECO:0000256" key="7">
    <source>
        <dbReference type="ARBA" id="ARBA00023125"/>
    </source>
</evidence>
<dbReference type="OMA" id="HTDYTPT"/>
<comment type="subcellular location">
    <subcellularLocation>
        <location evidence="2">Chromosome</location>
        <location evidence="2">Telomere</location>
    </subcellularLocation>
    <subcellularLocation>
        <location evidence="1">Nucleus</location>
    </subcellularLocation>
</comment>
<dbReference type="GO" id="GO:0003697">
    <property type="term" value="F:single-stranded DNA binding"/>
    <property type="evidence" value="ECO:0000318"/>
    <property type="project" value="GO_Central"/>
</dbReference>
<proteinExistence type="inferred from homology"/>
<keyword evidence="7" id="KW-0238">DNA-binding</keyword>
<organism evidence="10 11">
    <name type="scientific">Branchiostoma floridae</name>
    <name type="common">Florida lancelet</name>
    <name type="synonym">Amphioxus</name>
    <dbReference type="NCBI Taxonomy" id="7739"/>
    <lineage>
        <taxon>Eukaryota</taxon>
        <taxon>Metazoa</taxon>
        <taxon>Chordata</taxon>
        <taxon>Cephalochordata</taxon>
        <taxon>Leptocardii</taxon>
        <taxon>Amphioxiformes</taxon>
        <taxon>Branchiostomatidae</taxon>
        <taxon>Branchiostoma</taxon>
    </lineage>
</organism>
<evidence type="ECO:0000256" key="1">
    <source>
        <dbReference type="ARBA" id="ARBA00004123"/>
    </source>
</evidence>
<evidence type="ECO:0000256" key="2">
    <source>
        <dbReference type="ARBA" id="ARBA00004574"/>
    </source>
</evidence>
<dbReference type="KEGG" id="bfo:118409042"/>
<protein>
    <recommendedName>
        <fullName evidence="4">CST complex subunit CTC1</fullName>
    </recommendedName>
</protein>
<evidence type="ECO:0000313" key="11">
    <source>
        <dbReference type="RefSeq" id="XP_035665808.1"/>
    </source>
</evidence>
<dbReference type="RefSeq" id="XP_035665808.1">
    <property type="nucleotide sequence ID" value="XM_035809915.1"/>
</dbReference>
<keyword evidence="5" id="KW-0158">Chromosome</keyword>
<comment type="similarity">
    <text evidence="3">Belongs to the CTC1 family.</text>
</comment>
<dbReference type="InterPro" id="IPR042617">
    <property type="entry name" value="CTC1-like"/>
</dbReference>
<keyword evidence="10" id="KW-1185">Reference proteome</keyword>
<evidence type="ECO:0000313" key="10">
    <source>
        <dbReference type="Proteomes" id="UP000001554"/>
    </source>
</evidence>
<reference evidence="11" key="2">
    <citation type="submission" date="2025-08" db="UniProtKB">
        <authorList>
            <consortium name="RefSeq"/>
        </authorList>
    </citation>
    <scope>IDENTIFICATION</scope>
    <source>
        <strain evidence="11">S238N-H82</strain>
        <tissue evidence="11">Testes</tissue>
    </source>
</reference>
<dbReference type="GO" id="GO:1990879">
    <property type="term" value="C:CST complex"/>
    <property type="evidence" value="ECO:0000318"/>
    <property type="project" value="GO_Central"/>
</dbReference>
<dbReference type="Pfam" id="PF15489">
    <property type="entry name" value="CTC1"/>
    <property type="match status" value="1"/>
</dbReference>